<dbReference type="InterPro" id="IPR036388">
    <property type="entry name" value="WH-like_DNA-bd_sf"/>
</dbReference>
<dbReference type="PANTHER" id="PTHR47835">
    <property type="entry name" value="HFM1, ATP DEPENDENT DNA HELICASE HOMOLOG"/>
    <property type="match status" value="1"/>
</dbReference>
<protein>
    <submittedName>
        <fullName evidence="1">ATP-dependent DNA helicase MER3</fullName>
    </submittedName>
</protein>
<proteinExistence type="predicted"/>
<keyword evidence="2" id="KW-1185">Reference proteome</keyword>
<dbReference type="Gene3D" id="3.40.50.300">
    <property type="entry name" value="P-loop containing nucleotide triphosphate hydrolases"/>
    <property type="match status" value="1"/>
</dbReference>
<name>A0AAX4PBK5_9CHLO</name>
<dbReference type="EMBL" id="CP151508">
    <property type="protein sequence ID" value="WZN63612.1"/>
    <property type="molecule type" value="Genomic_DNA"/>
</dbReference>
<gene>
    <name evidence="1" type="ORF">HKI87_08g51610</name>
</gene>
<dbReference type="InterPro" id="IPR027417">
    <property type="entry name" value="P-loop_NTPase"/>
</dbReference>
<dbReference type="InterPro" id="IPR052247">
    <property type="entry name" value="Meiotic_Crossover_Helicase"/>
</dbReference>
<keyword evidence="1" id="KW-0547">Nucleotide-binding</keyword>
<keyword evidence="1" id="KW-0378">Hydrolase</keyword>
<reference evidence="1 2" key="1">
    <citation type="submission" date="2024-03" db="EMBL/GenBank/DDBJ databases">
        <title>Complete genome sequence of the green alga Chloropicon roscoffensis RCC1871.</title>
        <authorList>
            <person name="Lemieux C."/>
            <person name="Pombert J.-F."/>
            <person name="Otis C."/>
            <person name="Turmel M."/>
        </authorList>
    </citation>
    <scope>NUCLEOTIDE SEQUENCE [LARGE SCALE GENOMIC DNA]</scope>
    <source>
        <strain evidence="1 2">RCC1871</strain>
    </source>
</reference>
<dbReference type="GO" id="GO:0043138">
    <property type="term" value="F:3'-5' DNA helicase activity"/>
    <property type="evidence" value="ECO:0007669"/>
    <property type="project" value="UniProtKB-EC"/>
</dbReference>
<evidence type="ECO:0000313" key="2">
    <source>
        <dbReference type="Proteomes" id="UP001472866"/>
    </source>
</evidence>
<accession>A0AAX4PBK5</accession>
<keyword evidence="1" id="KW-0067">ATP-binding</keyword>
<dbReference type="PANTHER" id="PTHR47835:SF3">
    <property type="entry name" value="HELICASE FOR MEIOSIS 1"/>
    <property type="match status" value="1"/>
</dbReference>
<dbReference type="Proteomes" id="UP001472866">
    <property type="component" value="Chromosome 08"/>
</dbReference>
<evidence type="ECO:0000313" key="1">
    <source>
        <dbReference type="EMBL" id="WZN63612.1"/>
    </source>
</evidence>
<organism evidence="1 2">
    <name type="scientific">Chloropicon roscoffensis</name>
    <dbReference type="NCBI Taxonomy" id="1461544"/>
    <lineage>
        <taxon>Eukaryota</taxon>
        <taxon>Viridiplantae</taxon>
        <taxon>Chlorophyta</taxon>
        <taxon>Chloropicophyceae</taxon>
        <taxon>Chloropicales</taxon>
        <taxon>Chloropicaceae</taxon>
        <taxon>Chloropicon</taxon>
    </lineage>
</organism>
<dbReference type="AlphaFoldDB" id="A0AAX4PBK5"/>
<dbReference type="InterPro" id="IPR036390">
    <property type="entry name" value="WH_DNA-bd_sf"/>
</dbReference>
<dbReference type="Gene3D" id="1.10.10.10">
    <property type="entry name" value="Winged helix-like DNA-binding domain superfamily/Winged helix DNA-binding domain"/>
    <property type="match status" value="1"/>
</dbReference>
<keyword evidence="1" id="KW-0347">Helicase</keyword>
<sequence length="338" mass="37163">MAGRAGRPQFEQEGQCVIMTKRAKVRRYTDAMGGAEEVESHLLPSIREHLNNEIGLLTVRSTSDCEAWLRSTYLGVRIAARPGHYAAQVSVDLRRDGAEGIVREICKRAVEDLSSLEMVRSDPTTGKLEQLEPGRILSHCYLRLDTLKNFQGCRDHLSLEGSLWLVAASRKTFWRGVFSDLRGLSGFPSCGTKNLRDPLAFRAFSERLSARRMTVWSNSAPDSDQHCTQIPGVGQVIANRLVKAGLSRLDDLEGATAQVIEGAAQRPFPFGSKIKSELKKLPPRVGLSLRAKAGSELELTISAKDEAHECTAPNHAWILIGCTATDRSMASNKSVPIL</sequence>
<dbReference type="GO" id="GO:0016787">
    <property type="term" value="F:hydrolase activity"/>
    <property type="evidence" value="ECO:0007669"/>
    <property type="project" value="UniProtKB-KW"/>
</dbReference>
<dbReference type="SUPFAM" id="SSF46785">
    <property type="entry name" value="Winged helix' DNA-binding domain"/>
    <property type="match status" value="1"/>
</dbReference>